<evidence type="ECO:0000313" key="3">
    <source>
        <dbReference type="EMBL" id="MDQ0164471.1"/>
    </source>
</evidence>
<organism evidence="3 4">
    <name type="scientific">Caldalkalibacillus horti</name>
    <dbReference type="NCBI Taxonomy" id="77523"/>
    <lineage>
        <taxon>Bacteria</taxon>
        <taxon>Bacillati</taxon>
        <taxon>Bacillota</taxon>
        <taxon>Bacilli</taxon>
        <taxon>Bacillales</taxon>
        <taxon>Bacillaceae</taxon>
        <taxon>Caldalkalibacillus</taxon>
    </lineage>
</organism>
<dbReference type="Proteomes" id="UP001235840">
    <property type="component" value="Unassembled WGS sequence"/>
</dbReference>
<keyword evidence="4" id="KW-1185">Reference proteome</keyword>
<comment type="caution">
    <text evidence="3">The sequence shown here is derived from an EMBL/GenBank/DDBJ whole genome shotgun (WGS) entry which is preliminary data.</text>
</comment>
<dbReference type="EMBL" id="JAUSTY010000001">
    <property type="protein sequence ID" value="MDQ0164471.1"/>
    <property type="molecule type" value="Genomic_DNA"/>
</dbReference>
<dbReference type="RefSeq" id="WP_307390104.1">
    <property type="nucleotide sequence ID" value="NZ_BAAADK010000021.1"/>
</dbReference>
<feature type="domain" description="DUF2326" evidence="2">
    <location>
        <begin position="454"/>
        <end position="599"/>
    </location>
</feature>
<name>A0ABT9VU10_9BACI</name>
<reference evidence="3 4" key="1">
    <citation type="submission" date="2023-07" db="EMBL/GenBank/DDBJ databases">
        <title>Genomic Encyclopedia of Type Strains, Phase IV (KMG-IV): sequencing the most valuable type-strain genomes for metagenomic binning, comparative biology and taxonomic classification.</title>
        <authorList>
            <person name="Goeker M."/>
        </authorList>
    </citation>
    <scope>NUCLEOTIDE SEQUENCE [LARGE SCALE GENOMIC DNA]</scope>
    <source>
        <strain evidence="3 4">DSM 12751</strain>
    </source>
</reference>
<proteinExistence type="predicted"/>
<evidence type="ECO:0000256" key="1">
    <source>
        <dbReference type="SAM" id="Coils"/>
    </source>
</evidence>
<feature type="coiled-coil region" evidence="1">
    <location>
        <begin position="333"/>
        <end position="438"/>
    </location>
</feature>
<dbReference type="Pfam" id="PF10088">
    <property type="entry name" value="DUF2326"/>
    <property type="match status" value="1"/>
</dbReference>
<evidence type="ECO:0000259" key="2">
    <source>
        <dbReference type="Pfam" id="PF10088"/>
    </source>
</evidence>
<protein>
    <submittedName>
        <fullName evidence="3">Uncharacterized protein YydD (DUF2326 family)</fullName>
    </submittedName>
</protein>
<keyword evidence="1" id="KW-0175">Coiled coil</keyword>
<gene>
    <name evidence="3" type="ORF">J2S11_000370</name>
</gene>
<sequence>MKISKIYSNDSRFKEIDFSDGLNIVLGKIVNKENLDSNSHNLGKSTLINLLDFMFLKELEKGHFLKDNKEKFKNHIFFLELKRNKDSFITIKRSVKNSTKVSIKLHLIGKQNFTEETVWDYVDMPLTSNDEGKNPKNLLNKLWGFNKVLPYSYRTFLNYFLRTQYDYDQVFKLSKFRGSDSTWKPPLTDLFGFKGSLIKNKYDLETQLNVEKKLLEQMEYELKISYMDLNKIQALIDVNEKKRIEIKTKIDNFDFYAKERKLNKELIEDIEKDIANLNSKEYKLQFELDKINDSLNKQTQFDLSSIRKLFEEIEINFPEKLEKSYEELVQFNYDITSERNKFLKQNLQRNEEELQNVNAELQILNSKRNEILSVLKEKDSFVKFKKYQMELVEVENEISQLLNKIDNIDILKEKGLHISQIESQIQKLVDKINQHLKEVNDFFKLIQSLFSSLVKDILDETAILFHSINSNNNIEFEAKITSIKEDVLTSKSEGYSYRKMLCVCFDLAVIIAYKDVREFFKFAYHDGSLESMSDTKKIKYIETIREKCRVDGIQYIFTTLEDDIPRLTDGKLFELKKDEVVVVLDDRENDEGRLFGFSF</sequence>
<dbReference type="InterPro" id="IPR018760">
    <property type="entry name" value="DUF2326"/>
</dbReference>
<evidence type="ECO:0000313" key="4">
    <source>
        <dbReference type="Proteomes" id="UP001235840"/>
    </source>
</evidence>
<accession>A0ABT9VU10</accession>